<dbReference type="InterPro" id="IPR029044">
    <property type="entry name" value="Nucleotide-diphossugar_trans"/>
</dbReference>
<comment type="caution">
    <text evidence="4">The sequence shown here is derived from an EMBL/GenBank/DDBJ whole genome shotgun (WGS) entry which is preliminary data.</text>
</comment>
<dbReference type="InterPro" id="IPR002618">
    <property type="entry name" value="UDPGP_fam"/>
</dbReference>
<dbReference type="Pfam" id="PF01704">
    <property type="entry name" value="UDPGP"/>
    <property type="match status" value="1"/>
</dbReference>
<reference evidence="4 5" key="1">
    <citation type="submission" date="2020-08" db="EMBL/GenBank/DDBJ databases">
        <title>Genomic Encyclopedia of Type Strains, Phase IV (KMG-IV): sequencing the most valuable type-strain genomes for metagenomic binning, comparative biology and taxonomic classification.</title>
        <authorList>
            <person name="Goeker M."/>
        </authorList>
    </citation>
    <scope>NUCLEOTIDE SEQUENCE [LARGE SCALE GENOMIC DNA]</scope>
    <source>
        <strain evidence="4 5">DSM 16813</strain>
    </source>
</reference>
<dbReference type="SUPFAM" id="SSF53448">
    <property type="entry name" value="Nucleotide-diphospho-sugar transferases"/>
    <property type="match status" value="1"/>
</dbReference>
<evidence type="ECO:0000256" key="3">
    <source>
        <dbReference type="ARBA" id="ARBA00022695"/>
    </source>
</evidence>
<accession>A0ABR6P7B4</accession>
<comment type="similarity">
    <text evidence="1">Belongs to the UDPGP type 1 family.</text>
</comment>
<keyword evidence="2" id="KW-0808">Transferase</keyword>
<evidence type="ECO:0000313" key="5">
    <source>
        <dbReference type="Proteomes" id="UP000566276"/>
    </source>
</evidence>
<keyword evidence="3" id="KW-0548">Nucleotidyltransferase</keyword>
<evidence type="ECO:0000256" key="2">
    <source>
        <dbReference type="ARBA" id="ARBA00022679"/>
    </source>
</evidence>
<proteinExistence type="inferred from homology"/>
<evidence type="ECO:0000256" key="1">
    <source>
        <dbReference type="ARBA" id="ARBA00010401"/>
    </source>
</evidence>
<sequence length="496" mass="57372">MNFKVDKIFSKTILKKLNSGEIGVNNFDSIKYFPCDSHENIFNISDKISRFKFNKGLVEDNLKKYFYDFSKFLNSEEGDYYIFSSCDLEKLGLLLFPYLSFGILNGGSSTSYFDLAKNRGFNEDLYMLCESKILEFKEKFGEFPKGITPAYINKDGSFGFSFLALKIRHLLMVAKRYESYCGRRIKPSIFQMTSCKTDGFISKFLDGLFGDDLIKSVNFCNLKKEDVFTAVQPLVYCYEKLNSSNYQYFTVKDSKNNNSILALPAGHGQNFKILKDIYLHLYESGKRFIYIGNVDNMGFTINFKALAVMALTNCSSGFEFSFKNKTDFKGGVLAINGENRLTCVDIGGGISSEIIQEFENKGNRLLFNCATGLFNLEYLIKNIDEIIEKMPIRIIEQDKEFGKYISVEQITWEVLKLMKNPLILTVDRNKRFLPAKLFIDMLLNSNYFEDKYGYYSDYRSRRRVDNFNATKDLDCSLSDLLSKDYGLLSEYYRWTF</sequence>
<gene>
    <name evidence="4" type="ORF">HNR35_000841</name>
</gene>
<dbReference type="PIRSF" id="PIRSF000806">
    <property type="entry name" value="UDPGP"/>
    <property type="match status" value="1"/>
</dbReference>
<dbReference type="Proteomes" id="UP000566276">
    <property type="component" value="Unassembled WGS sequence"/>
</dbReference>
<name>A0ABR6P7B4_9SPIR</name>
<dbReference type="InterPro" id="IPR016267">
    <property type="entry name" value="UDPGP_trans"/>
</dbReference>
<dbReference type="EMBL" id="JACHFA010000002">
    <property type="protein sequence ID" value="MBB6031848.1"/>
    <property type="molecule type" value="Genomic_DNA"/>
</dbReference>
<keyword evidence="5" id="KW-1185">Reference proteome</keyword>
<organism evidence="4 5">
    <name type="scientific">Borreliella spielmanii</name>
    <dbReference type="NCBI Taxonomy" id="88916"/>
    <lineage>
        <taxon>Bacteria</taxon>
        <taxon>Pseudomonadati</taxon>
        <taxon>Spirochaetota</taxon>
        <taxon>Spirochaetia</taxon>
        <taxon>Spirochaetales</taxon>
        <taxon>Borreliaceae</taxon>
        <taxon>Borreliella</taxon>
    </lineage>
</organism>
<evidence type="ECO:0000313" key="4">
    <source>
        <dbReference type="EMBL" id="MBB6031848.1"/>
    </source>
</evidence>
<dbReference type="RefSeq" id="WP_183224133.1">
    <property type="nucleotide sequence ID" value="NZ_JACHFA010000002.1"/>
</dbReference>
<dbReference type="Gene3D" id="3.90.550.10">
    <property type="entry name" value="Spore Coat Polysaccharide Biosynthesis Protein SpsA, Chain A"/>
    <property type="match status" value="1"/>
</dbReference>
<protein>
    <submittedName>
        <fullName evidence="4">UDP-N-acetylglucosamine pyrophosphorylase</fullName>
    </submittedName>
</protein>